<reference evidence="2 3" key="1">
    <citation type="submission" date="2021-07" db="EMBL/GenBank/DDBJ databases">
        <authorList>
            <person name="Palmer J.M."/>
        </authorList>
    </citation>
    <scope>NUCLEOTIDE SEQUENCE [LARGE SCALE GENOMIC DNA]</scope>
    <source>
        <strain evidence="2 3">AT_MEX2019</strain>
        <tissue evidence="2">Muscle</tissue>
    </source>
</reference>
<protein>
    <submittedName>
        <fullName evidence="2">Uncharacterized protein</fullName>
    </submittedName>
</protein>
<evidence type="ECO:0000313" key="2">
    <source>
        <dbReference type="EMBL" id="MED6233409.1"/>
    </source>
</evidence>
<dbReference type="EMBL" id="JAHUTI010002475">
    <property type="protein sequence ID" value="MED6233409.1"/>
    <property type="molecule type" value="Genomic_DNA"/>
</dbReference>
<feature type="region of interest" description="Disordered" evidence="1">
    <location>
        <begin position="31"/>
        <end position="55"/>
    </location>
</feature>
<gene>
    <name evidence="2" type="ORF">ATANTOWER_011390</name>
</gene>
<sequence>MPQPGASTYIPTAPPTSVELGCCCTRCRDSTCHPSPSHRPQHGDTQHSSHRSKTAVSSWNIIQTLIWKFKEGQKEFLLNIYRHADGIGATEEEMTRNRGNACALLLIQG</sequence>
<accession>A0ABU7A6Z5</accession>
<evidence type="ECO:0000313" key="3">
    <source>
        <dbReference type="Proteomes" id="UP001345963"/>
    </source>
</evidence>
<dbReference type="Proteomes" id="UP001345963">
    <property type="component" value="Unassembled WGS sequence"/>
</dbReference>
<organism evidence="2 3">
    <name type="scientific">Ataeniobius toweri</name>
    <dbReference type="NCBI Taxonomy" id="208326"/>
    <lineage>
        <taxon>Eukaryota</taxon>
        <taxon>Metazoa</taxon>
        <taxon>Chordata</taxon>
        <taxon>Craniata</taxon>
        <taxon>Vertebrata</taxon>
        <taxon>Euteleostomi</taxon>
        <taxon>Actinopterygii</taxon>
        <taxon>Neopterygii</taxon>
        <taxon>Teleostei</taxon>
        <taxon>Neoteleostei</taxon>
        <taxon>Acanthomorphata</taxon>
        <taxon>Ovalentaria</taxon>
        <taxon>Atherinomorphae</taxon>
        <taxon>Cyprinodontiformes</taxon>
        <taxon>Goodeidae</taxon>
        <taxon>Ataeniobius</taxon>
    </lineage>
</organism>
<proteinExistence type="predicted"/>
<evidence type="ECO:0000256" key="1">
    <source>
        <dbReference type="SAM" id="MobiDB-lite"/>
    </source>
</evidence>
<keyword evidence="3" id="KW-1185">Reference proteome</keyword>
<name>A0ABU7A6Z5_9TELE</name>
<comment type="caution">
    <text evidence="2">The sequence shown here is derived from an EMBL/GenBank/DDBJ whole genome shotgun (WGS) entry which is preliminary data.</text>
</comment>